<feature type="transmembrane region" description="Helical" evidence="1">
    <location>
        <begin position="40"/>
        <end position="64"/>
    </location>
</feature>
<sequence>MTAPVPPRPAAGAVSVVLALASWATLVWLGVTAPARTHPLVYFGLIFLGAGSFALLLAGAGALTARSRSLAGRLTPSFVTGARNLVLAMWWCAIVVDVLGCLIVVGTGGRGGTAPLTASTVVTAFVVAAVTVTTAGATSFSVRRAYRLSSS</sequence>
<protein>
    <submittedName>
        <fullName evidence="2">Uncharacterized protein</fullName>
    </submittedName>
</protein>
<keyword evidence="1" id="KW-1133">Transmembrane helix</keyword>
<keyword evidence="1" id="KW-0812">Transmembrane</keyword>
<reference evidence="2 3" key="1">
    <citation type="submission" date="2023-06" db="EMBL/GenBank/DDBJ databases">
        <authorList>
            <person name="Oyuntsetseg B."/>
            <person name="Kim S.B."/>
        </authorList>
    </citation>
    <scope>NUCLEOTIDE SEQUENCE [LARGE SCALE GENOMIC DNA]</scope>
    <source>
        <strain evidence="2 3">4-36</strain>
    </source>
</reference>
<evidence type="ECO:0000313" key="2">
    <source>
        <dbReference type="EMBL" id="WIY03574.1"/>
    </source>
</evidence>
<keyword evidence="1" id="KW-0472">Membrane</keyword>
<dbReference type="KEGG" id="amog:QRX60_06890"/>
<keyword evidence="3" id="KW-1185">Reference proteome</keyword>
<accession>A0A9Y2JV81</accession>
<evidence type="ECO:0000313" key="3">
    <source>
        <dbReference type="Proteomes" id="UP001239397"/>
    </source>
</evidence>
<gene>
    <name evidence="2" type="ORF">QRX60_06890</name>
</gene>
<name>A0A9Y2JV81_9PSEU</name>
<dbReference type="Proteomes" id="UP001239397">
    <property type="component" value="Chromosome"/>
</dbReference>
<dbReference type="RefSeq" id="WP_285999961.1">
    <property type="nucleotide sequence ID" value="NZ_CP127295.1"/>
</dbReference>
<feature type="transmembrane region" description="Helical" evidence="1">
    <location>
        <begin position="85"/>
        <end position="106"/>
    </location>
</feature>
<evidence type="ECO:0000256" key="1">
    <source>
        <dbReference type="SAM" id="Phobius"/>
    </source>
</evidence>
<dbReference type="EMBL" id="CP127295">
    <property type="protein sequence ID" value="WIY03574.1"/>
    <property type="molecule type" value="Genomic_DNA"/>
</dbReference>
<proteinExistence type="predicted"/>
<organism evidence="2 3">
    <name type="scientific">Amycolatopsis mongoliensis</name>
    <dbReference type="NCBI Taxonomy" id="715475"/>
    <lineage>
        <taxon>Bacteria</taxon>
        <taxon>Bacillati</taxon>
        <taxon>Actinomycetota</taxon>
        <taxon>Actinomycetes</taxon>
        <taxon>Pseudonocardiales</taxon>
        <taxon>Pseudonocardiaceae</taxon>
        <taxon>Amycolatopsis</taxon>
    </lineage>
</organism>
<feature type="transmembrane region" description="Helical" evidence="1">
    <location>
        <begin position="118"/>
        <end position="142"/>
    </location>
</feature>
<dbReference type="AlphaFoldDB" id="A0A9Y2JV81"/>